<sequence length="46" mass="5131">MAVLQGRSAMAEYLFPLSKDILAQEDLVTLFFISINSGLYGKHTLK</sequence>
<proteinExistence type="predicted"/>
<protein>
    <submittedName>
        <fullName evidence="1">Uncharacterized protein</fullName>
    </submittedName>
</protein>
<dbReference type="Proteomes" id="UP000289738">
    <property type="component" value="Chromosome B04"/>
</dbReference>
<reference evidence="1 2" key="1">
    <citation type="submission" date="2019-01" db="EMBL/GenBank/DDBJ databases">
        <title>Sequencing of cultivated peanut Arachis hypogaea provides insights into genome evolution and oil improvement.</title>
        <authorList>
            <person name="Chen X."/>
        </authorList>
    </citation>
    <scope>NUCLEOTIDE SEQUENCE [LARGE SCALE GENOMIC DNA]</scope>
    <source>
        <strain evidence="2">cv. Fuhuasheng</strain>
        <tissue evidence="1">Leaves</tissue>
    </source>
</reference>
<evidence type="ECO:0000313" key="2">
    <source>
        <dbReference type="Proteomes" id="UP000289738"/>
    </source>
</evidence>
<organism evidence="1 2">
    <name type="scientific">Arachis hypogaea</name>
    <name type="common">Peanut</name>
    <dbReference type="NCBI Taxonomy" id="3818"/>
    <lineage>
        <taxon>Eukaryota</taxon>
        <taxon>Viridiplantae</taxon>
        <taxon>Streptophyta</taxon>
        <taxon>Embryophyta</taxon>
        <taxon>Tracheophyta</taxon>
        <taxon>Spermatophyta</taxon>
        <taxon>Magnoliopsida</taxon>
        <taxon>eudicotyledons</taxon>
        <taxon>Gunneridae</taxon>
        <taxon>Pentapetalae</taxon>
        <taxon>rosids</taxon>
        <taxon>fabids</taxon>
        <taxon>Fabales</taxon>
        <taxon>Fabaceae</taxon>
        <taxon>Papilionoideae</taxon>
        <taxon>50 kb inversion clade</taxon>
        <taxon>dalbergioids sensu lato</taxon>
        <taxon>Dalbergieae</taxon>
        <taxon>Pterocarpus clade</taxon>
        <taxon>Arachis</taxon>
    </lineage>
</organism>
<dbReference type="EMBL" id="SDMP01000014">
    <property type="protein sequence ID" value="RYR13561.1"/>
    <property type="molecule type" value="Genomic_DNA"/>
</dbReference>
<comment type="caution">
    <text evidence="1">The sequence shown here is derived from an EMBL/GenBank/DDBJ whole genome shotgun (WGS) entry which is preliminary data.</text>
</comment>
<keyword evidence="2" id="KW-1185">Reference proteome</keyword>
<name>A0A444ZHN0_ARAHY</name>
<dbReference type="AlphaFoldDB" id="A0A444ZHN0"/>
<evidence type="ECO:0000313" key="1">
    <source>
        <dbReference type="EMBL" id="RYR13561.1"/>
    </source>
</evidence>
<accession>A0A444ZHN0</accession>
<gene>
    <name evidence="1" type="ORF">Ahy_B04g070487</name>
</gene>